<dbReference type="GO" id="GO:0003677">
    <property type="term" value="F:DNA binding"/>
    <property type="evidence" value="ECO:0007669"/>
    <property type="project" value="InterPro"/>
</dbReference>
<feature type="transmembrane region" description="Helical" evidence="1">
    <location>
        <begin position="12"/>
        <end position="31"/>
    </location>
</feature>
<accession>A0A1H9GSI4</accession>
<keyword evidence="1" id="KW-0812">Transmembrane</keyword>
<feature type="transmembrane region" description="Helical" evidence="1">
    <location>
        <begin position="100"/>
        <end position="117"/>
    </location>
</feature>
<evidence type="ECO:0000313" key="4">
    <source>
        <dbReference type="Proteomes" id="UP000182360"/>
    </source>
</evidence>
<protein>
    <recommendedName>
        <fullName evidence="2">HTH luxR-type domain-containing protein</fullName>
    </recommendedName>
</protein>
<feature type="transmembrane region" description="Helical" evidence="1">
    <location>
        <begin position="51"/>
        <end position="71"/>
    </location>
</feature>
<dbReference type="InterPro" id="IPR036388">
    <property type="entry name" value="WH-like_DNA-bd_sf"/>
</dbReference>
<keyword evidence="4" id="KW-1185">Reference proteome</keyword>
<feature type="transmembrane region" description="Helical" evidence="1">
    <location>
        <begin position="124"/>
        <end position="142"/>
    </location>
</feature>
<dbReference type="SUPFAM" id="SSF46894">
    <property type="entry name" value="C-terminal effector domain of the bipartite response regulators"/>
    <property type="match status" value="1"/>
</dbReference>
<keyword evidence="1" id="KW-0472">Membrane</keyword>
<feature type="transmembrane region" description="Helical" evidence="1">
    <location>
        <begin position="154"/>
        <end position="174"/>
    </location>
</feature>
<evidence type="ECO:0000313" key="3">
    <source>
        <dbReference type="EMBL" id="SEQ53076.1"/>
    </source>
</evidence>
<name>A0A1H9GSI4_9SPIR</name>
<evidence type="ECO:0000259" key="2">
    <source>
        <dbReference type="SMART" id="SM00421"/>
    </source>
</evidence>
<feature type="domain" description="HTH luxR-type" evidence="2">
    <location>
        <begin position="193"/>
        <end position="250"/>
    </location>
</feature>
<sequence length="267" mass="31034">MKQRSVYSKEVLLVVRYISLATLILLSYTTIKKLYICINSNFYASFDFQEKITEIFGFINNIIVIIFAGILIKHPQRFFLIGIGSLSYSIPLSIINSEPYMSLLMLFVAFSTGFLRLNTNKQKLQYVVLFILIYIFEFFFPLTQGFDCFREYALVKIAITLLLFIIIFFFFEFAKQQGVKEGVKDKVLNLAKYKGLDRSDMYLLQQILDNKKYKEIAQKLHGSEGALRNKLSKIYKILEVGDRTGFLSIYSGYELIYEPELIDTPTN</sequence>
<dbReference type="AlphaFoldDB" id="A0A1H9GSI4"/>
<proteinExistence type="predicted"/>
<keyword evidence="1" id="KW-1133">Transmembrane helix</keyword>
<organism evidence="3 4">
    <name type="scientific">Treponema bryantii</name>
    <dbReference type="NCBI Taxonomy" id="163"/>
    <lineage>
        <taxon>Bacteria</taxon>
        <taxon>Pseudomonadati</taxon>
        <taxon>Spirochaetota</taxon>
        <taxon>Spirochaetia</taxon>
        <taxon>Spirochaetales</taxon>
        <taxon>Treponemataceae</taxon>
        <taxon>Treponema</taxon>
    </lineage>
</organism>
<dbReference type="SMART" id="SM00421">
    <property type="entry name" value="HTH_LUXR"/>
    <property type="match status" value="1"/>
</dbReference>
<feature type="transmembrane region" description="Helical" evidence="1">
    <location>
        <begin position="78"/>
        <end position="94"/>
    </location>
</feature>
<dbReference type="Gene3D" id="1.10.10.10">
    <property type="entry name" value="Winged helix-like DNA-binding domain superfamily/Winged helix DNA-binding domain"/>
    <property type="match status" value="1"/>
</dbReference>
<dbReference type="EMBL" id="FOFU01000005">
    <property type="protein sequence ID" value="SEQ53076.1"/>
    <property type="molecule type" value="Genomic_DNA"/>
</dbReference>
<reference evidence="3 4" key="1">
    <citation type="submission" date="2016-10" db="EMBL/GenBank/DDBJ databases">
        <authorList>
            <person name="de Groot N.N."/>
        </authorList>
    </citation>
    <scope>NUCLEOTIDE SEQUENCE [LARGE SCALE GENOMIC DNA]</scope>
    <source>
        <strain evidence="3 4">B25</strain>
    </source>
</reference>
<dbReference type="Proteomes" id="UP000182360">
    <property type="component" value="Unassembled WGS sequence"/>
</dbReference>
<dbReference type="GO" id="GO:0006355">
    <property type="term" value="P:regulation of DNA-templated transcription"/>
    <property type="evidence" value="ECO:0007669"/>
    <property type="project" value="InterPro"/>
</dbReference>
<dbReference type="RefSeq" id="WP_074643873.1">
    <property type="nucleotide sequence ID" value="NZ_FOFU01000005.1"/>
</dbReference>
<dbReference type="InterPro" id="IPR000792">
    <property type="entry name" value="Tscrpt_reg_LuxR_C"/>
</dbReference>
<gene>
    <name evidence="3" type="ORF">SAMN04487977_105124</name>
</gene>
<evidence type="ECO:0000256" key="1">
    <source>
        <dbReference type="SAM" id="Phobius"/>
    </source>
</evidence>
<dbReference type="InterPro" id="IPR016032">
    <property type="entry name" value="Sig_transdc_resp-reg_C-effctor"/>
</dbReference>
<dbReference type="OrthoDB" id="359822at2"/>